<dbReference type="SMART" id="SM00382">
    <property type="entry name" value="AAA"/>
    <property type="match status" value="1"/>
</dbReference>
<evidence type="ECO:0000313" key="2">
    <source>
        <dbReference type="EMBL" id="OWK29414.1"/>
    </source>
</evidence>
<dbReference type="GO" id="GO:0016887">
    <property type="term" value="F:ATP hydrolysis activity"/>
    <property type="evidence" value="ECO:0007669"/>
    <property type="project" value="InterPro"/>
</dbReference>
<dbReference type="PANTHER" id="PTHR34301">
    <property type="entry name" value="DNA-BINDING PROTEIN-RELATED"/>
    <property type="match status" value="1"/>
</dbReference>
<comment type="caution">
    <text evidence="2">The sequence shown here is derived from an EMBL/GenBank/DDBJ whole genome shotgun (WGS) entry which is preliminary data.</text>
</comment>
<dbReference type="SUPFAM" id="SSF52540">
    <property type="entry name" value="P-loop containing nucleoside triphosphate hydrolases"/>
    <property type="match status" value="1"/>
</dbReference>
<dbReference type="InterPro" id="IPR027417">
    <property type="entry name" value="P-loop_NTPase"/>
</dbReference>
<accession>A0A245ZI66</accession>
<dbReference type="Proteomes" id="UP000197290">
    <property type="component" value="Unassembled WGS sequence"/>
</dbReference>
<proteinExistence type="predicted"/>
<dbReference type="Gene3D" id="3.40.50.300">
    <property type="entry name" value="P-loop containing nucleotide triphosphate hydrolases"/>
    <property type="match status" value="1"/>
</dbReference>
<dbReference type="InterPro" id="IPR049945">
    <property type="entry name" value="AAA_22"/>
</dbReference>
<dbReference type="PANTHER" id="PTHR34301:SF8">
    <property type="entry name" value="ATPASE DOMAIN-CONTAINING PROTEIN"/>
    <property type="match status" value="1"/>
</dbReference>
<dbReference type="RefSeq" id="WP_088367714.1">
    <property type="nucleotide sequence ID" value="NZ_NBBI01000004.1"/>
</dbReference>
<protein>
    <recommendedName>
        <fullName evidence="1">AAA+ ATPase domain-containing protein</fullName>
    </recommendedName>
</protein>
<dbReference type="AlphaFoldDB" id="A0A245ZI66"/>
<sequence>MNWFSALLGKRDDAAINHDESDVPDFVPSPPAAATNIRRSLPRFRGTAADQLCTGTRPLDRTRLQLRHAFTPARPIMDPAMLAGRTNLLRTMIRAIEDQYLHVVLFGPRGIGKTSLLHVLCGIAQQSRYLVRYVSCGERTSFDGLMRAVCADIPLLFHAAYDPTGEEIEEGLSFADLLSDQPITVELASDLLGKVAGSRLLVVLDEFDRASEAEFRRSVAELIKNISDRGCRVQLIIAGVAHNLTEIIEHVPSIRRNILGLLVPNMAPTEIAELISNGQHASGMTFTPKALQLISLAALGLPYLASLVSQHAGFAALDRDSLVIDHIDVERGITQVLDHLELRIPPDLRQNLKSALAHGHEESLGTLAQLALMNSFQLPQPADDGSITAPGADQCAVPADVVHRISDDYHLIKITSVHGSSERRFTDDGVPLYLWVRLMHRHVITSGGPTNTQ</sequence>
<dbReference type="InterPro" id="IPR003593">
    <property type="entry name" value="AAA+_ATPase"/>
</dbReference>
<dbReference type="Pfam" id="PF13401">
    <property type="entry name" value="AAA_22"/>
    <property type="match status" value="1"/>
</dbReference>
<dbReference type="OrthoDB" id="7209686at2"/>
<dbReference type="EMBL" id="NBBI01000004">
    <property type="protein sequence ID" value="OWK29414.1"/>
    <property type="molecule type" value="Genomic_DNA"/>
</dbReference>
<keyword evidence="3" id="KW-1185">Reference proteome</keyword>
<evidence type="ECO:0000259" key="1">
    <source>
        <dbReference type="SMART" id="SM00382"/>
    </source>
</evidence>
<feature type="domain" description="AAA+ ATPase" evidence="1">
    <location>
        <begin position="99"/>
        <end position="265"/>
    </location>
</feature>
<reference evidence="2 3" key="1">
    <citation type="submission" date="2017-03" db="EMBL/GenBank/DDBJ databases">
        <title>Genome sequence of Sphingomonas dokdonensis DSM 21029.</title>
        <authorList>
            <person name="Poehlein A."/>
            <person name="Wuebbeler J.H."/>
            <person name="Steinbuechel A."/>
            <person name="Daniel R."/>
        </authorList>
    </citation>
    <scope>NUCLEOTIDE SEQUENCE [LARGE SCALE GENOMIC DNA]</scope>
    <source>
        <strain evidence="2 3">DSM 21029</strain>
    </source>
</reference>
<evidence type="ECO:0000313" key="3">
    <source>
        <dbReference type="Proteomes" id="UP000197290"/>
    </source>
</evidence>
<name>A0A245ZI66_9SPHN</name>
<gene>
    <name evidence="2" type="ORF">SPDO_23990</name>
</gene>
<organism evidence="2 3">
    <name type="scientific">Sphingomonas dokdonensis</name>
    <dbReference type="NCBI Taxonomy" id="344880"/>
    <lineage>
        <taxon>Bacteria</taxon>
        <taxon>Pseudomonadati</taxon>
        <taxon>Pseudomonadota</taxon>
        <taxon>Alphaproteobacteria</taxon>
        <taxon>Sphingomonadales</taxon>
        <taxon>Sphingomonadaceae</taxon>
        <taxon>Sphingomonas</taxon>
    </lineage>
</organism>